<dbReference type="InterPro" id="IPR003953">
    <property type="entry name" value="FAD-dep_OxRdtase_2_FAD-bd"/>
</dbReference>
<keyword evidence="2" id="KW-0560">Oxidoreductase</keyword>
<evidence type="ECO:0000313" key="5">
    <source>
        <dbReference type="Proteomes" id="UP000603352"/>
    </source>
</evidence>
<evidence type="ECO:0000313" key="4">
    <source>
        <dbReference type="EMBL" id="GGB44782.1"/>
    </source>
</evidence>
<protein>
    <recommendedName>
        <fullName evidence="3">FAD-dependent oxidoreductase 2 FAD-binding domain-containing protein</fullName>
    </recommendedName>
</protein>
<dbReference type="RefSeq" id="WP_408999445.1">
    <property type="nucleotide sequence ID" value="NZ_BMDZ01000031.1"/>
</dbReference>
<evidence type="ECO:0000256" key="2">
    <source>
        <dbReference type="ARBA" id="ARBA00023002"/>
    </source>
</evidence>
<dbReference type="Pfam" id="PF00890">
    <property type="entry name" value="FAD_binding_2"/>
    <property type="match status" value="1"/>
</dbReference>
<organism evidence="4 5">
    <name type="scientific">Tistrella bauzanensis</name>
    <dbReference type="NCBI Taxonomy" id="657419"/>
    <lineage>
        <taxon>Bacteria</taxon>
        <taxon>Pseudomonadati</taxon>
        <taxon>Pseudomonadota</taxon>
        <taxon>Alphaproteobacteria</taxon>
        <taxon>Geminicoccales</taxon>
        <taxon>Geminicoccaceae</taxon>
        <taxon>Tistrella</taxon>
    </lineage>
</organism>
<feature type="domain" description="FAD-dependent oxidoreductase 2 FAD-binding" evidence="3">
    <location>
        <begin position="7"/>
        <end position="104"/>
    </location>
</feature>
<keyword evidence="5" id="KW-1185">Reference proteome</keyword>
<dbReference type="EMBL" id="BMDZ01000031">
    <property type="protein sequence ID" value="GGB44782.1"/>
    <property type="molecule type" value="Genomic_DNA"/>
</dbReference>
<evidence type="ECO:0000256" key="1">
    <source>
        <dbReference type="ARBA" id="ARBA00022630"/>
    </source>
</evidence>
<reference evidence="5" key="1">
    <citation type="journal article" date="2019" name="Int. J. Syst. Evol. Microbiol.">
        <title>The Global Catalogue of Microorganisms (GCM) 10K type strain sequencing project: providing services to taxonomists for standard genome sequencing and annotation.</title>
        <authorList>
            <consortium name="The Broad Institute Genomics Platform"/>
            <consortium name="The Broad Institute Genome Sequencing Center for Infectious Disease"/>
            <person name="Wu L."/>
            <person name="Ma J."/>
        </authorList>
    </citation>
    <scope>NUCLEOTIDE SEQUENCE [LARGE SCALE GENOMIC DNA]</scope>
    <source>
        <strain evidence="5">CGMCC 1.10188</strain>
    </source>
</reference>
<sequence>MIVANGLSSDLLAGTLIGIGDPKTEAPREAFWRNFADAPQLFAPYCAVKVTGALLLPQGGPAIETQAAIEMRARLLGMAGAALPNLHAAGDAAVGVSGADDHGSL</sequence>
<accession>A0ABQ1INP8</accession>
<comment type="caution">
    <text evidence="4">The sequence shown here is derived from an EMBL/GenBank/DDBJ whole genome shotgun (WGS) entry which is preliminary data.</text>
</comment>
<dbReference type="Proteomes" id="UP000603352">
    <property type="component" value="Unassembled WGS sequence"/>
</dbReference>
<keyword evidence="1" id="KW-0285">Flavoprotein</keyword>
<evidence type="ECO:0000259" key="3">
    <source>
        <dbReference type="Pfam" id="PF00890"/>
    </source>
</evidence>
<gene>
    <name evidence="4" type="ORF">GCM10011505_27620</name>
</gene>
<name>A0ABQ1INP8_9PROT</name>
<proteinExistence type="predicted"/>